<proteinExistence type="predicted"/>
<dbReference type="EMBL" id="JACQPB010000041">
    <property type="protein sequence ID" value="MBI4210745.1"/>
    <property type="molecule type" value="Genomic_DNA"/>
</dbReference>
<name>A0A8T3YL28_9ARCH</name>
<organism evidence="1 2">
    <name type="scientific">Candidatus Iainarchaeum sp</name>
    <dbReference type="NCBI Taxonomy" id="3101447"/>
    <lineage>
        <taxon>Archaea</taxon>
        <taxon>Candidatus Iainarchaeota</taxon>
        <taxon>Candidatus Iainarchaeia</taxon>
        <taxon>Candidatus Iainarchaeales</taxon>
        <taxon>Candidatus Iainarchaeaceae</taxon>
        <taxon>Candidatus Iainarchaeum</taxon>
    </lineage>
</organism>
<reference evidence="1" key="1">
    <citation type="submission" date="2020-07" db="EMBL/GenBank/DDBJ databases">
        <title>Huge and variable diversity of episymbiotic CPR bacteria and DPANN archaea in groundwater ecosystems.</title>
        <authorList>
            <person name="He C.Y."/>
            <person name="Keren R."/>
            <person name="Whittaker M."/>
            <person name="Farag I.F."/>
            <person name="Doudna J."/>
            <person name="Cate J.H.D."/>
            <person name="Banfield J.F."/>
        </authorList>
    </citation>
    <scope>NUCLEOTIDE SEQUENCE</scope>
    <source>
        <strain evidence="1">NC_groundwater_1296_Ag_S-0.2um_52_80</strain>
    </source>
</reference>
<comment type="caution">
    <text evidence="1">The sequence shown here is derived from an EMBL/GenBank/DDBJ whole genome shotgun (WGS) entry which is preliminary data.</text>
</comment>
<gene>
    <name evidence="1" type="ORF">HY544_04540</name>
</gene>
<dbReference type="AlphaFoldDB" id="A0A8T3YL28"/>
<protein>
    <submittedName>
        <fullName evidence="1">Uncharacterized protein</fullName>
    </submittedName>
</protein>
<evidence type="ECO:0000313" key="2">
    <source>
        <dbReference type="Proteomes" id="UP000732298"/>
    </source>
</evidence>
<evidence type="ECO:0000313" key="1">
    <source>
        <dbReference type="EMBL" id="MBI4210745.1"/>
    </source>
</evidence>
<sequence>MQRRMVDIIKPFVGQRKWHPHQKDQIERAMFYMIKRAEKEAEKRAGRNNRKPTLNDIALEFIVLRRFERIIITQEFNIAKRKFENEIHKKPQIIKREWIAGLYTALREDYEKWAALPKLRKEDSGEIELSKMAQRLVIRKLVRSIIGENKIGRATDIEIGEAEEKVFGKYDIEVD</sequence>
<accession>A0A8T3YL28</accession>
<dbReference type="Proteomes" id="UP000732298">
    <property type="component" value="Unassembled WGS sequence"/>
</dbReference>